<dbReference type="SUPFAM" id="SSF69118">
    <property type="entry name" value="AhpD-like"/>
    <property type="match status" value="1"/>
</dbReference>
<accession>A0ABV7AU50</accession>
<evidence type="ECO:0000259" key="2">
    <source>
        <dbReference type="Pfam" id="PF02627"/>
    </source>
</evidence>
<name>A0ABV7AU50_9GAMM</name>
<dbReference type="RefSeq" id="WP_377813925.1">
    <property type="nucleotide sequence ID" value="NZ_JBHRSJ010000016.1"/>
</dbReference>
<dbReference type="Pfam" id="PF02627">
    <property type="entry name" value="CMD"/>
    <property type="match status" value="1"/>
</dbReference>
<proteinExistence type="predicted"/>
<dbReference type="Gene3D" id="1.20.1290.10">
    <property type="entry name" value="AhpD-like"/>
    <property type="match status" value="1"/>
</dbReference>
<sequence length="94" mass="9974">MSDPISTACDCSSDPSPVPATGNVREWPGLSPREHCLASVANLVALRRTGELPLQLDKALESGVSREELFEAIARGLFSRRTLSEPADGAPDSP</sequence>
<evidence type="ECO:0000256" key="1">
    <source>
        <dbReference type="SAM" id="MobiDB-lite"/>
    </source>
</evidence>
<evidence type="ECO:0000313" key="4">
    <source>
        <dbReference type="Proteomes" id="UP001595457"/>
    </source>
</evidence>
<dbReference type="EMBL" id="JBHRSJ010000016">
    <property type="protein sequence ID" value="MFC2972281.1"/>
    <property type="molecule type" value="Genomic_DNA"/>
</dbReference>
<dbReference type="Proteomes" id="UP001595457">
    <property type="component" value="Unassembled WGS sequence"/>
</dbReference>
<comment type="caution">
    <text evidence="3">The sequence shown here is derived from an EMBL/GenBank/DDBJ whole genome shotgun (WGS) entry which is preliminary data.</text>
</comment>
<organism evidence="3 4">
    <name type="scientific">Azotobacter bryophylli</name>
    <dbReference type="NCBI Taxonomy" id="1986537"/>
    <lineage>
        <taxon>Bacteria</taxon>
        <taxon>Pseudomonadati</taxon>
        <taxon>Pseudomonadota</taxon>
        <taxon>Gammaproteobacteria</taxon>
        <taxon>Pseudomonadales</taxon>
        <taxon>Pseudomonadaceae</taxon>
        <taxon>Azotobacter</taxon>
    </lineage>
</organism>
<evidence type="ECO:0000313" key="3">
    <source>
        <dbReference type="EMBL" id="MFC2972281.1"/>
    </source>
</evidence>
<reference evidence="4" key="1">
    <citation type="journal article" date="2019" name="Int. J. Syst. Evol. Microbiol.">
        <title>The Global Catalogue of Microorganisms (GCM) 10K type strain sequencing project: providing services to taxonomists for standard genome sequencing and annotation.</title>
        <authorList>
            <consortium name="The Broad Institute Genomics Platform"/>
            <consortium name="The Broad Institute Genome Sequencing Center for Infectious Disease"/>
            <person name="Wu L."/>
            <person name="Ma J."/>
        </authorList>
    </citation>
    <scope>NUCLEOTIDE SEQUENCE [LARGE SCALE GENOMIC DNA]</scope>
    <source>
        <strain evidence="4">KCTC 62195</strain>
    </source>
</reference>
<dbReference type="InterPro" id="IPR003779">
    <property type="entry name" value="CMD-like"/>
</dbReference>
<feature type="region of interest" description="Disordered" evidence="1">
    <location>
        <begin position="1"/>
        <end position="26"/>
    </location>
</feature>
<feature type="domain" description="Carboxymuconolactone decarboxylase-like" evidence="2">
    <location>
        <begin position="27"/>
        <end position="75"/>
    </location>
</feature>
<keyword evidence="4" id="KW-1185">Reference proteome</keyword>
<gene>
    <name evidence="3" type="ORF">ACFOJE_08685</name>
</gene>
<protein>
    <submittedName>
        <fullName evidence="3">Carboxymuconolactone decarboxylase family protein</fullName>
    </submittedName>
</protein>
<dbReference type="InterPro" id="IPR029032">
    <property type="entry name" value="AhpD-like"/>
</dbReference>